<evidence type="ECO:0000313" key="2">
    <source>
        <dbReference type="Proteomes" id="UP000887013"/>
    </source>
</evidence>
<dbReference type="Proteomes" id="UP000887013">
    <property type="component" value="Unassembled WGS sequence"/>
</dbReference>
<accession>A0A8X6UFP4</accession>
<evidence type="ECO:0000313" key="1">
    <source>
        <dbReference type="EMBL" id="GFU27871.1"/>
    </source>
</evidence>
<comment type="caution">
    <text evidence="1">The sequence shown here is derived from an EMBL/GenBank/DDBJ whole genome shotgun (WGS) entry which is preliminary data.</text>
</comment>
<protein>
    <submittedName>
        <fullName evidence="1">Uncharacterized protein</fullName>
    </submittedName>
</protein>
<keyword evidence="2" id="KW-1185">Reference proteome</keyword>
<gene>
    <name evidence="1" type="ORF">NPIL_533321</name>
</gene>
<reference evidence="1" key="1">
    <citation type="submission" date="2020-08" db="EMBL/GenBank/DDBJ databases">
        <title>Multicomponent nature underlies the extraordinary mechanical properties of spider dragline silk.</title>
        <authorList>
            <person name="Kono N."/>
            <person name="Nakamura H."/>
            <person name="Mori M."/>
            <person name="Yoshida Y."/>
            <person name="Ohtoshi R."/>
            <person name="Malay A.D."/>
            <person name="Moran D.A.P."/>
            <person name="Tomita M."/>
            <person name="Numata K."/>
            <person name="Arakawa K."/>
        </authorList>
    </citation>
    <scope>NUCLEOTIDE SEQUENCE</scope>
</reference>
<feature type="non-terminal residue" evidence="1">
    <location>
        <position position="1"/>
    </location>
</feature>
<sequence length="24" mass="2636">CGSRVAMVSTQLAVLFSRCRLLQP</sequence>
<organism evidence="1 2">
    <name type="scientific">Nephila pilipes</name>
    <name type="common">Giant wood spider</name>
    <name type="synonym">Nephila maculata</name>
    <dbReference type="NCBI Taxonomy" id="299642"/>
    <lineage>
        <taxon>Eukaryota</taxon>
        <taxon>Metazoa</taxon>
        <taxon>Ecdysozoa</taxon>
        <taxon>Arthropoda</taxon>
        <taxon>Chelicerata</taxon>
        <taxon>Arachnida</taxon>
        <taxon>Araneae</taxon>
        <taxon>Araneomorphae</taxon>
        <taxon>Entelegynae</taxon>
        <taxon>Araneoidea</taxon>
        <taxon>Nephilidae</taxon>
        <taxon>Nephila</taxon>
    </lineage>
</organism>
<name>A0A8X6UFP4_NEPPI</name>
<dbReference type="EMBL" id="BMAW01032934">
    <property type="protein sequence ID" value="GFU27871.1"/>
    <property type="molecule type" value="Genomic_DNA"/>
</dbReference>
<proteinExistence type="predicted"/>
<dbReference type="AlphaFoldDB" id="A0A8X6UFP4"/>